<evidence type="ECO:0000259" key="8">
    <source>
        <dbReference type="PROSITE" id="PS51007"/>
    </source>
</evidence>
<dbReference type="PANTHER" id="PTHR33751">
    <property type="entry name" value="CBB3-TYPE CYTOCHROME C OXIDASE SUBUNIT FIXP"/>
    <property type="match status" value="1"/>
</dbReference>
<evidence type="ECO:0000256" key="7">
    <source>
        <dbReference type="ARBA" id="ARBA00023004"/>
    </source>
</evidence>
<evidence type="ECO:0000256" key="6">
    <source>
        <dbReference type="ARBA" id="ARBA00022982"/>
    </source>
</evidence>
<evidence type="ECO:0000256" key="1">
    <source>
        <dbReference type="ARBA" id="ARBA00004418"/>
    </source>
</evidence>
<reference evidence="9" key="1">
    <citation type="submission" date="2018-05" db="EMBL/GenBank/DDBJ databases">
        <authorList>
            <person name="Lanie J.A."/>
            <person name="Ng W.-L."/>
            <person name="Kazmierczak K.M."/>
            <person name="Andrzejewski T.M."/>
            <person name="Davidsen T.M."/>
            <person name="Wayne K.J."/>
            <person name="Tettelin H."/>
            <person name="Glass J.I."/>
            <person name="Rusch D."/>
            <person name="Podicherti R."/>
            <person name="Tsui H.-C.T."/>
            <person name="Winkler M.E."/>
        </authorList>
    </citation>
    <scope>NUCLEOTIDE SEQUENCE</scope>
</reference>
<keyword evidence="4" id="KW-0479">Metal-binding</keyword>
<comment type="subcellular location">
    <subcellularLocation>
        <location evidence="1">Periplasm</location>
    </subcellularLocation>
</comment>
<keyword evidence="2" id="KW-0813">Transport</keyword>
<keyword evidence="6" id="KW-0249">Electron transport</keyword>
<keyword evidence="3" id="KW-0349">Heme</keyword>
<dbReference type="PROSITE" id="PS51007">
    <property type="entry name" value="CYTC"/>
    <property type="match status" value="2"/>
</dbReference>
<dbReference type="GO" id="GO:0005506">
    <property type="term" value="F:iron ion binding"/>
    <property type="evidence" value="ECO:0007669"/>
    <property type="project" value="InterPro"/>
</dbReference>
<evidence type="ECO:0000256" key="3">
    <source>
        <dbReference type="ARBA" id="ARBA00022617"/>
    </source>
</evidence>
<evidence type="ECO:0000256" key="4">
    <source>
        <dbReference type="ARBA" id="ARBA00022723"/>
    </source>
</evidence>
<feature type="domain" description="Cytochrome c" evidence="8">
    <location>
        <begin position="18"/>
        <end position="98"/>
    </location>
</feature>
<dbReference type="GO" id="GO:0020037">
    <property type="term" value="F:heme binding"/>
    <property type="evidence" value="ECO:0007669"/>
    <property type="project" value="InterPro"/>
</dbReference>
<dbReference type="InterPro" id="IPR024167">
    <property type="entry name" value="Cytochrome_c4-like"/>
</dbReference>
<dbReference type="SUPFAM" id="SSF46626">
    <property type="entry name" value="Cytochrome c"/>
    <property type="match status" value="2"/>
</dbReference>
<dbReference type="InterPro" id="IPR009056">
    <property type="entry name" value="Cyt_c-like_dom"/>
</dbReference>
<organism evidence="9">
    <name type="scientific">marine metagenome</name>
    <dbReference type="NCBI Taxonomy" id="408172"/>
    <lineage>
        <taxon>unclassified sequences</taxon>
        <taxon>metagenomes</taxon>
        <taxon>ecological metagenomes</taxon>
    </lineage>
</organism>
<dbReference type="EMBL" id="UINC01008413">
    <property type="protein sequence ID" value="SVA37865.1"/>
    <property type="molecule type" value="Genomic_DNA"/>
</dbReference>
<proteinExistence type="predicted"/>
<dbReference type="GO" id="GO:0009055">
    <property type="term" value="F:electron transfer activity"/>
    <property type="evidence" value="ECO:0007669"/>
    <property type="project" value="InterPro"/>
</dbReference>
<sequence length="200" mass="21821">MKKLIASVILLLLSAATLASEHGAGIFAEQCAACHGNAGLTMDTPLLHGQEPAYIVKALEAFKSNARTDTIMMSMNAIASALSVEEIKAVATYIAGQDPCALNIEIDFQREGFRAAFVAGRQLYQETNCGHCHQSFHHQAPRLIGQKASFLTRALDEFRQGKRSAPMMANLLRGWTDTDYTNVITYLSGMRLMRSCGEGH</sequence>
<dbReference type="Pfam" id="PF13442">
    <property type="entry name" value="Cytochrome_CBB3"/>
    <property type="match status" value="2"/>
</dbReference>
<gene>
    <name evidence="9" type="ORF">METZ01_LOCUS90719</name>
</gene>
<dbReference type="AlphaFoldDB" id="A0A381VBW5"/>
<accession>A0A381VBW5</accession>
<dbReference type="InterPro" id="IPR050597">
    <property type="entry name" value="Cytochrome_c_Oxidase_Subunit"/>
</dbReference>
<dbReference type="PANTHER" id="PTHR33751:SF9">
    <property type="entry name" value="CYTOCHROME C4"/>
    <property type="match status" value="1"/>
</dbReference>
<dbReference type="Gene3D" id="1.10.760.10">
    <property type="entry name" value="Cytochrome c-like domain"/>
    <property type="match status" value="2"/>
</dbReference>
<name>A0A381VBW5_9ZZZZ</name>
<feature type="domain" description="Cytochrome c" evidence="8">
    <location>
        <begin position="115"/>
        <end position="191"/>
    </location>
</feature>
<evidence type="ECO:0000256" key="5">
    <source>
        <dbReference type="ARBA" id="ARBA00022764"/>
    </source>
</evidence>
<evidence type="ECO:0000313" key="9">
    <source>
        <dbReference type="EMBL" id="SVA37865.1"/>
    </source>
</evidence>
<protein>
    <recommendedName>
        <fullName evidence="8">Cytochrome c domain-containing protein</fullName>
    </recommendedName>
</protein>
<dbReference type="InterPro" id="IPR036909">
    <property type="entry name" value="Cyt_c-like_dom_sf"/>
</dbReference>
<keyword evidence="5" id="KW-0574">Periplasm</keyword>
<keyword evidence="7" id="KW-0408">Iron</keyword>
<evidence type="ECO:0000256" key="2">
    <source>
        <dbReference type="ARBA" id="ARBA00022448"/>
    </source>
</evidence>
<dbReference type="PIRSF" id="PIRSF000005">
    <property type="entry name" value="Cytochrome_c4"/>
    <property type="match status" value="1"/>
</dbReference>
<dbReference type="GO" id="GO:0042597">
    <property type="term" value="C:periplasmic space"/>
    <property type="evidence" value="ECO:0007669"/>
    <property type="project" value="UniProtKB-SubCell"/>
</dbReference>